<sequence length="140" mass="15941">MLKKILSISGKPGLYKLVSQSRNMIIVESLIDGKRMPTYARDKVVTLSDIAMYTETKEVPLREVLESIRKMENGAKASVDPKAEPNVLREYLAKVLPDFDRDRVYPTDIKKLVSWYNLLVTSGNDDFSEETKTQEEEAKA</sequence>
<dbReference type="Proteomes" id="UP000712007">
    <property type="component" value="Unassembled WGS sequence"/>
</dbReference>
<dbReference type="InterPro" id="IPR049281">
    <property type="entry name" value="BVU_3817-like_C_sf"/>
</dbReference>
<evidence type="ECO:0000259" key="2">
    <source>
        <dbReference type="Pfam" id="PF21186"/>
    </source>
</evidence>
<dbReference type="AlphaFoldDB" id="A0A940DKG3"/>
<evidence type="ECO:0000313" key="3">
    <source>
        <dbReference type="EMBL" id="MBO8440615.1"/>
    </source>
</evidence>
<dbReference type="Gene3D" id="1.10.10.1650">
    <property type="match status" value="1"/>
</dbReference>
<dbReference type="Pfam" id="PF18347">
    <property type="entry name" value="DUF5606"/>
    <property type="match status" value="1"/>
</dbReference>
<dbReference type="Gene3D" id="2.30.30.730">
    <property type="match status" value="1"/>
</dbReference>
<comment type="caution">
    <text evidence="3">The sequence shown here is derived from an EMBL/GenBank/DDBJ whole genome shotgun (WGS) entry which is preliminary data.</text>
</comment>
<dbReference type="InterPro" id="IPR049280">
    <property type="entry name" value="DUF6852"/>
</dbReference>
<dbReference type="Pfam" id="PF21186">
    <property type="entry name" value="DUF6852"/>
    <property type="match status" value="1"/>
</dbReference>
<dbReference type="InterPro" id="IPR041218">
    <property type="entry name" value="DUF5606"/>
</dbReference>
<feature type="domain" description="DUF6852" evidence="2">
    <location>
        <begin position="50"/>
        <end position="119"/>
    </location>
</feature>
<dbReference type="InterPro" id="IPR049282">
    <property type="entry name" value="BVU_3817_N_sf"/>
</dbReference>
<evidence type="ECO:0000313" key="4">
    <source>
        <dbReference type="Proteomes" id="UP000712007"/>
    </source>
</evidence>
<accession>A0A940DKG3</accession>
<reference evidence="3" key="2">
    <citation type="journal article" date="2021" name="PeerJ">
        <title>Extensive microbial diversity within the chicken gut microbiome revealed by metagenomics and culture.</title>
        <authorList>
            <person name="Gilroy R."/>
            <person name="Ravi A."/>
            <person name="Getino M."/>
            <person name="Pursley I."/>
            <person name="Horton D.L."/>
            <person name="Alikhan N.F."/>
            <person name="Baker D."/>
            <person name="Gharbi K."/>
            <person name="Hall N."/>
            <person name="Watson M."/>
            <person name="Adriaenssens E.M."/>
            <person name="Foster-Nyarko E."/>
            <person name="Jarju S."/>
            <person name="Secka A."/>
            <person name="Antonio M."/>
            <person name="Oren A."/>
            <person name="Chaudhuri R.R."/>
            <person name="La Ragione R."/>
            <person name="Hildebrand F."/>
            <person name="Pallen M.J."/>
        </authorList>
    </citation>
    <scope>NUCLEOTIDE SEQUENCE</scope>
    <source>
        <strain evidence="3">3924</strain>
    </source>
</reference>
<name>A0A940DKG3_9BACT</name>
<feature type="domain" description="DUF5606" evidence="1">
    <location>
        <begin position="2"/>
        <end position="47"/>
    </location>
</feature>
<proteinExistence type="predicted"/>
<protein>
    <submittedName>
        <fullName evidence="3">DUF5606 domain-containing protein</fullName>
    </submittedName>
</protein>
<organism evidence="3 4">
    <name type="scientific">Candidatus Aphodosoma intestinipullorum</name>
    <dbReference type="NCBI Taxonomy" id="2840674"/>
    <lineage>
        <taxon>Bacteria</taxon>
        <taxon>Pseudomonadati</taxon>
        <taxon>Bacteroidota</taxon>
        <taxon>Bacteroidia</taxon>
        <taxon>Bacteroidales</taxon>
        <taxon>Candidatus Aphodosoma</taxon>
    </lineage>
</organism>
<gene>
    <name evidence="3" type="ORF">IAC51_08210</name>
</gene>
<evidence type="ECO:0000259" key="1">
    <source>
        <dbReference type="Pfam" id="PF18347"/>
    </source>
</evidence>
<reference evidence="3" key="1">
    <citation type="submission" date="2020-10" db="EMBL/GenBank/DDBJ databases">
        <authorList>
            <person name="Gilroy R."/>
        </authorList>
    </citation>
    <scope>NUCLEOTIDE SEQUENCE</scope>
    <source>
        <strain evidence="3">3924</strain>
    </source>
</reference>
<dbReference type="EMBL" id="JADIMV010000138">
    <property type="protein sequence ID" value="MBO8440615.1"/>
    <property type="molecule type" value="Genomic_DNA"/>
</dbReference>